<feature type="domain" description="Kazal-like" evidence="5">
    <location>
        <begin position="190"/>
        <end position="238"/>
    </location>
</feature>
<keyword evidence="3" id="KW-0646">Protease inhibitor</keyword>
<dbReference type="GO" id="GO:0005576">
    <property type="term" value="C:extracellular region"/>
    <property type="evidence" value="ECO:0007669"/>
    <property type="project" value="UniProtKB-SubCell"/>
</dbReference>
<evidence type="ECO:0000256" key="1">
    <source>
        <dbReference type="ARBA" id="ARBA00004613"/>
    </source>
</evidence>
<dbReference type="GO" id="GO:0030414">
    <property type="term" value="F:peptidase inhibitor activity"/>
    <property type="evidence" value="ECO:0007669"/>
    <property type="project" value="UniProtKB-KW"/>
</dbReference>
<evidence type="ECO:0000313" key="7">
    <source>
        <dbReference type="Proteomes" id="UP001153954"/>
    </source>
</evidence>
<dbReference type="Pfam" id="PF00050">
    <property type="entry name" value="Kazal_1"/>
    <property type="match status" value="3"/>
</dbReference>
<dbReference type="SUPFAM" id="SSF100895">
    <property type="entry name" value="Kazal-type serine protease inhibitors"/>
    <property type="match status" value="6"/>
</dbReference>
<gene>
    <name evidence="6" type="ORF">EEDITHA_LOCUS7445</name>
</gene>
<dbReference type="CDD" id="cd00104">
    <property type="entry name" value="KAZAL_FS"/>
    <property type="match status" value="3"/>
</dbReference>
<dbReference type="InterPro" id="IPR036058">
    <property type="entry name" value="Kazal_dom_sf"/>
</dbReference>
<feature type="domain" description="Kazal-like" evidence="5">
    <location>
        <begin position="90"/>
        <end position="147"/>
    </location>
</feature>
<dbReference type="EMBL" id="CAKOGL010000011">
    <property type="protein sequence ID" value="CAH2091591.1"/>
    <property type="molecule type" value="Genomic_DNA"/>
</dbReference>
<feature type="domain" description="Kazal-like" evidence="5">
    <location>
        <begin position="240"/>
        <end position="298"/>
    </location>
</feature>
<feature type="domain" description="Kazal-like" evidence="5">
    <location>
        <begin position="41"/>
        <end position="88"/>
    </location>
</feature>
<keyword evidence="4" id="KW-1015">Disulfide bond</keyword>
<organism evidence="6 7">
    <name type="scientific">Euphydryas editha</name>
    <name type="common">Edith's checkerspot</name>
    <dbReference type="NCBI Taxonomy" id="104508"/>
    <lineage>
        <taxon>Eukaryota</taxon>
        <taxon>Metazoa</taxon>
        <taxon>Ecdysozoa</taxon>
        <taxon>Arthropoda</taxon>
        <taxon>Hexapoda</taxon>
        <taxon>Insecta</taxon>
        <taxon>Pterygota</taxon>
        <taxon>Neoptera</taxon>
        <taxon>Endopterygota</taxon>
        <taxon>Lepidoptera</taxon>
        <taxon>Glossata</taxon>
        <taxon>Ditrysia</taxon>
        <taxon>Papilionoidea</taxon>
        <taxon>Nymphalidae</taxon>
        <taxon>Nymphalinae</taxon>
        <taxon>Euphydryas</taxon>
    </lineage>
</organism>
<evidence type="ECO:0000259" key="5">
    <source>
        <dbReference type="PROSITE" id="PS51465"/>
    </source>
</evidence>
<dbReference type="Proteomes" id="UP001153954">
    <property type="component" value="Unassembled WGS sequence"/>
</dbReference>
<dbReference type="AlphaFoldDB" id="A0AAU9TWR3"/>
<comment type="caution">
    <text evidence="6">The sequence shown here is derived from an EMBL/GenBank/DDBJ whole genome shotgun (WGS) entry which is preliminary data.</text>
</comment>
<reference evidence="6" key="1">
    <citation type="submission" date="2022-03" db="EMBL/GenBank/DDBJ databases">
        <authorList>
            <person name="Tunstrom K."/>
        </authorList>
    </citation>
    <scope>NUCLEOTIDE SEQUENCE</scope>
</reference>
<dbReference type="PROSITE" id="PS00282">
    <property type="entry name" value="KAZAL_1"/>
    <property type="match status" value="1"/>
</dbReference>
<protein>
    <recommendedName>
        <fullName evidence="5">Kazal-like domain-containing protein</fullName>
    </recommendedName>
</protein>
<dbReference type="Gene3D" id="3.30.60.30">
    <property type="match status" value="6"/>
</dbReference>
<evidence type="ECO:0000256" key="4">
    <source>
        <dbReference type="ARBA" id="ARBA00023157"/>
    </source>
</evidence>
<name>A0AAU9TWR3_EUPED</name>
<dbReference type="SMART" id="SM00280">
    <property type="entry name" value="KAZAL"/>
    <property type="match status" value="6"/>
</dbReference>
<comment type="subcellular location">
    <subcellularLocation>
        <location evidence="1">Secreted</location>
    </subcellularLocation>
</comment>
<proteinExistence type="predicted"/>
<evidence type="ECO:0000313" key="6">
    <source>
        <dbReference type="EMBL" id="CAH2091591.1"/>
    </source>
</evidence>
<dbReference type="Pfam" id="PF07648">
    <property type="entry name" value="Kazal_2"/>
    <property type="match status" value="3"/>
</dbReference>
<accession>A0AAU9TWR3</accession>
<keyword evidence="2" id="KW-0964">Secreted</keyword>
<dbReference type="InterPro" id="IPR002350">
    <property type="entry name" value="Kazal_dom"/>
</dbReference>
<keyword evidence="7" id="KW-1185">Reference proteome</keyword>
<dbReference type="PANTHER" id="PTHR21312">
    <property type="entry name" value="SERINE PROTEASE INHIBITOR"/>
    <property type="match status" value="1"/>
</dbReference>
<evidence type="ECO:0000256" key="2">
    <source>
        <dbReference type="ARBA" id="ARBA00022525"/>
    </source>
</evidence>
<evidence type="ECO:0000256" key="3">
    <source>
        <dbReference type="ARBA" id="ARBA00022690"/>
    </source>
</evidence>
<dbReference type="PANTHER" id="PTHR21312:SF28">
    <property type="entry name" value="OVOINHIBITOR-RELATED"/>
    <property type="match status" value="1"/>
</dbReference>
<dbReference type="PROSITE" id="PS51465">
    <property type="entry name" value="KAZAL_2"/>
    <property type="match status" value="5"/>
</dbReference>
<feature type="domain" description="Kazal-like" evidence="5">
    <location>
        <begin position="299"/>
        <end position="345"/>
    </location>
</feature>
<sequence length="349" mass="38494">MSVRIEIASVFVEDADDINALAFVTVIQVPTIETEVVIVTKTVYVATKIYPCVYDFNPVCGSDGLTYQNQCILSSASEENMYKGLPPIVASDESKCTECKCKYVDLPVCTLDGVTYPNECELSCENQKRIQSNQSIIYLAYRKPCLGPSCGCLTTASPVCGTDNVVYRNRCVLDCAAYISEVNGYYPVQFKNVGGCLDSCQCPDKLEPVCGSDTLVYDNLCELACQNNRSSHSKKPVLTVAHRNICRVCDCPTTLDPVCGSDGKMKPKTYQNPCHLDCDAKRLRNPYLKKISAGPCPKCYCTDTDSPVCGTDRKTYKNLCSLHCINDDLPEDKKASLYHYGQCKNDAQL</sequence>